<dbReference type="AlphaFoldDB" id="A0A0P1H7R7"/>
<gene>
    <name evidence="1" type="ORF">PHA8399_01149</name>
</gene>
<dbReference type="RefSeq" id="WP_058285257.1">
    <property type="nucleotide sequence ID" value="NZ_CYSR01000010.1"/>
</dbReference>
<proteinExistence type="predicted"/>
<protein>
    <recommendedName>
        <fullName evidence="3">Lipoprotein</fullName>
    </recommendedName>
</protein>
<evidence type="ECO:0008006" key="3">
    <source>
        <dbReference type="Google" id="ProtNLM"/>
    </source>
</evidence>
<sequence>MKLMGLAAGVLTVLASCMTATDHDRIGGQLAATDAKIPGCIAAAGITGEYRVRTEFLGHGAGATVLRMVQPGLNVSEAQAAQATSCINT</sequence>
<reference evidence="1 2" key="1">
    <citation type="submission" date="2015-09" db="EMBL/GenBank/DDBJ databases">
        <authorList>
            <consortium name="Swine Surveillance"/>
        </authorList>
    </citation>
    <scope>NUCLEOTIDE SEQUENCE [LARGE SCALE GENOMIC DNA]</scope>
    <source>
        <strain evidence="1 2">CECT 8399</strain>
    </source>
</reference>
<dbReference type="EMBL" id="CYSR01000010">
    <property type="protein sequence ID" value="CUH99033.1"/>
    <property type="molecule type" value="Genomic_DNA"/>
</dbReference>
<accession>A0A0P1H7R7</accession>
<dbReference type="STRING" id="1396826.PHA8399_01149"/>
<name>A0A0P1H7R7_9RHOB</name>
<dbReference type="Proteomes" id="UP000051326">
    <property type="component" value="Unassembled WGS sequence"/>
</dbReference>
<dbReference type="PROSITE" id="PS51257">
    <property type="entry name" value="PROKAR_LIPOPROTEIN"/>
    <property type="match status" value="1"/>
</dbReference>
<evidence type="ECO:0000313" key="2">
    <source>
        <dbReference type="Proteomes" id="UP000051326"/>
    </source>
</evidence>
<evidence type="ECO:0000313" key="1">
    <source>
        <dbReference type="EMBL" id="CUH99033.1"/>
    </source>
</evidence>
<organism evidence="1 2">
    <name type="scientific">Leisingera aquaemixtae</name>
    <dbReference type="NCBI Taxonomy" id="1396826"/>
    <lineage>
        <taxon>Bacteria</taxon>
        <taxon>Pseudomonadati</taxon>
        <taxon>Pseudomonadota</taxon>
        <taxon>Alphaproteobacteria</taxon>
        <taxon>Rhodobacterales</taxon>
        <taxon>Roseobacteraceae</taxon>
        <taxon>Leisingera</taxon>
    </lineage>
</organism>